<gene>
    <name evidence="2" type="ORF">E0L32_011020</name>
</gene>
<name>A0A507AEX2_9PEZI</name>
<feature type="region of interest" description="Disordered" evidence="1">
    <location>
        <begin position="620"/>
        <end position="658"/>
    </location>
</feature>
<dbReference type="EMBL" id="SKBQ01000096">
    <property type="protein sequence ID" value="TPX07032.1"/>
    <property type="molecule type" value="Genomic_DNA"/>
</dbReference>
<evidence type="ECO:0000256" key="1">
    <source>
        <dbReference type="SAM" id="MobiDB-lite"/>
    </source>
</evidence>
<dbReference type="Proteomes" id="UP000319257">
    <property type="component" value="Unassembled WGS sequence"/>
</dbReference>
<evidence type="ECO:0000313" key="2">
    <source>
        <dbReference type="EMBL" id="TPX07032.1"/>
    </source>
</evidence>
<keyword evidence="3" id="KW-1185">Reference proteome</keyword>
<organism evidence="2 3">
    <name type="scientific">Thyridium curvatum</name>
    <dbReference type="NCBI Taxonomy" id="1093900"/>
    <lineage>
        <taxon>Eukaryota</taxon>
        <taxon>Fungi</taxon>
        <taxon>Dikarya</taxon>
        <taxon>Ascomycota</taxon>
        <taxon>Pezizomycotina</taxon>
        <taxon>Sordariomycetes</taxon>
        <taxon>Sordariomycetidae</taxon>
        <taxon>Thyridiales</taxon>
        <taxon>Thyridiaceae</taxon>
        <taxon>Thyridium</taxon>
    </lineage>
</organism>
<dbReference type="Pfam" id="PF13637">
    <property type="entry name" value="Ank_4"/>
    <property type="match status" value="1"/>
</dbReference>
<dbReference type="Gene3D" id="1.25.40.20">
    <property type="entry name" value="Ankyrin repeat-containing domain"/>
    <property type="match status" value="1"/>
</dbReference>
<dbReference type="OrthoDB" id="3200163at2759"/>
<feature type="compositionally biased region" description="Acidic residues" evidence="1">
    <location>
        <begin position="626"/>
        <end position="658"/>
    </location>
</feature>
<protein>
    <submittedName>
        <fullName evidence="2">Uncharacterized protein</fullName>
    </submittedName>
</protein>
<accession>A0A507AEX2</accession>
<comment type="caution">
    <text evidence="2">The sequence shown here is derived from an EMBL/GenBank/DDBJ whole genome shotgun (WGS) entry which is preliminary data.</text>
</comment>
<dbReference type="InParanoid" id="A0A507AEX2"/>
<dbReference type="RefSeq" id="XP_030988743.1">
    <property type="nucleotide sequence ID" value="XM_031133703.1"/>
</dbReference>
<reference evidence="2 3" key="1">
    <citation type="submission" date="2019-06" db="EMBL/GenBank/DDBJ databases">
        <title>Draft genome sequence of the filamentous fungus Phialemoniopsis curvata isolated from diesel fuel.</title>
        <authorList>
            <person name="Varaljay V.A."/>
            <person name="Lyon W.J."/>
            <person name="Crouch A.L."/>
            <person name="Drake C.E."/>
            <person name="Hollomon J.M."/>
            <person name="Nadeau L.J."/>
            <person name="Nunn H.S."/>
            <person name="Stevenson B.S."/>
            <person name="Bojanowski C.L."/>
            <person name="Crookes-Goodson W.J."/>
        </authorList>
    </citation>
    <scope>NUCLEOTIDE SEQUENCE [LARGE SCALE GENOMIC DNA]</scope>
    <source>
        <strain evidence="2 3">D216</strain>
    </source>
</reference>
<proteinExistence type="predicted"/>
<sequence length="658" mass="74548">MAEVLGVVASGIAVVQIAGKATTTVLKLKQLWDQVKYVPEAILDLMEQLECLEPALSQLENRIEISQTLEGSSHTSSEQQSAIYCRKAFDKLSDLVEQLSAQINQNQRHKRTLERVKVVLKKEQLKQAEASLDSVIRMLTIAQQCHVTTMLERQPEITMKVVMATLQEWSIDNYKAAESRLVESKDREISDPAVSETKPLATQTRTRFGDGQRRRLTKWSEPGLFGALKFGFMSGGCSAAFQPPWWLAGTLRACEVEMNRSLAGWKSHLRVYSIRGSLSAPFLAAMRGDVEKLQRLFTSGKASPFDRDPNGWTVLHYAAVCTRTEVLKLFLELNLGDVAYERDVKNSQTVDLLATLYDAERRPPGLPLSGRAATFVDMFLAHLDISTDDHEAESSLCQCPATTSAYALKRLQPIVCPEHASTTLWSRIDWSRDPRQVCQGYAPQYPLVHSVALAYSESSFWPKDGEHAANDAFVLEILRHSQDLHSLERDEADKSFMTPFLALVNQFILWAPDWYGRVEAQLLGLQTSMLEWLTVLARAGVDLLEYGRCESSFLKNKKRRAKRSYRSNESNLDFKPTIKIRLVGILYGPKAEDWRLCWNEETDEYVGDFWDLVERGSSSIMPGSWDESDQDSDQDSDLDTDEYWDQDSDEEWDEDSTI</sequence>
<dbReference type="SUPFAM" id="SSF48403">
    <property type="entry name" value="Ankyrin repeat"/>
    <property type="match status" value="1"/>
</dbReference>
<dbReference type="InterPro" id="IPR036770">
    <property type="entry name" value="Ankyrin_rpt-contain_sf"/>
</dbReference>
<dbReference type="AlphaFoldDB" id="A0A507AEX2"/>
<evidence type="ECO:0000313" key="3">
    <source>
        <dbReference type="Proteomes" id="UP000319257"/>
    </source>
</evidence>
<dbReference type="InterPro" id="IPR002110">
    <property type="entry name" value="Ankyrin_rpt"/>
</dbReference>
<dbReference type="GeneID" id="41978467"/>